<dbReference type="EC" id="2.1.1.-" evidence="5"/>
<reference evidence="6 7" key="1">
    <citation type="journal article" date="2017" name="G3 (Bethesda)">
        <title>First Draft Genome Sequence of the Pathogenic Fungus Lomentospora prolificans (Formerly Scedosporium prolificans).</title>
        <authorList>
            <person name="Luo R."/>
            <person name="Zimin A."/>
            <person name="Workman R."/>
            <person name="Fan Y."/>
            <person name="Pertea G."/>
            <person name="Grossman N."/>
            <person name="Wear M.P."/>
            <person name="Jia B."/>
            <person name="Miller H."/>
            <person name="Casadevall A."/>
            <person name="Timp W."/>
            <person name="Zhang S.X."/>
            <person name="Salzberg S.L."/>
        </authorList>
    </citation>
    <scope>NUCLEOTIDE SEQUENCE [LARGE SCALE GENOMIC DNA]</scope>
    <source>
        <strain evidence="6 7">JHH-5317</strain>
    </source>
</reference>
<dbReference type="Pfam" id="PF10237">
    <property type="entry name" value="N6-adenineMlase"/>
    <property type="match status" value="1"/>
</dbReference>
<keyword evidence="4 5" id="KW-0808">Transferase</keyword>
<dbReference type="STRING" id="41688.A0A2N3NEN5"/>
<dbReference type="AlphaFoldDB" id="A0A2N3NEN5"/>
<dbReference type="PANTHER" id="PTHR13200:SF0">
    <property type="entry name" value="EEF1A LYSINE METHYLTRANSFERASE 1"/>
    <property type="match status" value="1"/>
</dbReference>
<dbReference type="GO" id="GO:0003676">
    <property type="term" value="F:nucleic acid binding"/>
    <property type="evidence" value="ECO:0007669"/>
    <property type="project" value="InterPro"/>
</dbReference>
<comment type="similarity">
    <text evidence="5">Belongs to the class I-like SAM-binding methyltransferase superfamily. EFM5 family.</text>
</comment>
<protein>
    <recommendedName>
        <fullName evidence="5">Protein-lysine N-methyltransferase EFM5</fullName>
        <ecNumber evidence="5">2.1.1.-</ecNumber>
    </recommendedName>
    <alternativeName>
        <fullName evidence="5">Elongation factor methyltransferase 5</fullName>
    </alternativeName>
</protein>
<dbReference type="OrthoDB" id="206354at2759"/>
<dbReference type="InterPro" id="IPR041370">
    <property type="entry name" value="Mlase_EEF1AKMT1/ZCCHC4"/>
</dbReference>
<evidence type="ECO:0000256" key="1">
    <source>
        <dbReference type="ARBA" id="ARBA00004496"/>
    </source>
</evidence>
<evidence type="ECO:0000256" key="2">
    <source>
        <dbReference type="ARBA" id="ARBA00022490"/>
    </source>
</evidence>
<sequence>MASSHLDSDDEPLTLSDHALAALAEFNAERDAQVQEFERVKAIAQAERARDTSFSIESFTENWGRSQFWYTDETATLLAGELLNGTSAHTIVAFISTPSVFVAAKNLVAEKPASERPTLYLLEFDERFRVFPEFVYYDYRRPFKLPPTLKGKVDRVISDPPFLNEDCQAKVALSVSSLIKSTDDVKLLMCTGERVQELVLRLYKKFGMKTTTFAPTHNRELGNEFLCYANFESTNWTWMNDQQGST</sequence>
<comment type="function">
    <text evidence="5">S-adenosyl-L-methionine-dependent protein-lysine N-methyltransferase that trimethylates elongation factor 1-alpha at 'Lys-79'.</text>
</comment>
<dbReference type="FunCoup" id="A0A2N3NEN5">
    <property type="interactions" value="284"/>
</dbReference>
<evidence type="ECO:0000256" key="4">
    <source>
        <dbReference type="ARBA" id="ARBA00022679"/>
    </source>
</evidence>
<comment type="caution">
    <text evidence="6">The sequence shown here is derived from an EMBL/GenBank/DDBJ whole genome shotgun (WGS) entry which is preliminary data.</text>
</comment>
<keyword evidence="2 5" id="KW-0963">Cytoplasm</keyword>
<dbReference type="EMBL" id="NLAX01000008">
    <property type="protein sequence ID" value="PKS10871.1"/>
    <property type="molecule type" value="Genomic_DNA"/>
</dbReference>
<organism evidence="6 7">
    <name type="scientific">Lomentospora prolificans</name>
    <dbReference type="NCBI Taxonomy" id="41688"/>
    <lineage>
        <taxon>Eukaryota</taxon>
        <taxon>Fungi</taxon>
        <taxon>Dikarya</taxon>
        <taxon>Ascomycota</taxon>
        <taxon>Pezizomycotina</taxon>
        <taxon>Sordariomycetes</taxon>
        <taxon>Hypocreomycetidae</taxon>
        <taxon>Microascales</taxon>
        <taxon>Microascaceae</taxon>
        <taxon>Lomentospora</taxon>
    </lineage>
</organism>
<dbReference type="VEuPathDB" id="FungiDB:jhhlp_002628"/>
<accession>A0A2N3NEN5</accession>
<dbReference type="GO" id="GO:0016279">
    <property type="term" value="F:protein-lysine N-methyltransferase activity"/>
    <property type="evidence" value="ECO:0007669"/>
    <property type="project" value="UniProtKB-UniRule"/>
</dbReference>
<keyword evidence="3 5" id="KW-0489">Methyltransferase</keyword>
<dbReference type="GO" id="GO:0005737">
    <property type="term" value="C:cytoplasm"/>
    <property type="evidence" value="ECO:0007669"/>
    <property type="project" value="UniProtKB-SubCell"/>
</dbReference>
<dbReference type="PROSITE" id="PS00092">
    <property type="entry name" value="N6_MTASE"/>
    <property type="match status" value="1"/>
</dbReference>
<evidence type="ECO:0000256" key="5">
    <source>
        <dbReference type="HAMAP-Rule" id="MF_03187"/>
    </source>
</evidence>
<dbReference type="InParanoid" id="A0A2N3NEN5"/>
<evidence type="ECO:0000313" key="6">
    <source>
        <dbReference type="EMBL" id="PKS10871.1"/>
    </source>
</evidence>
<keyword evidence="7" id="KW-1185">Reference proteome</keyword>
<dbReference type="InterPro" id="IPR002052">
    <property type="entry name" value="DNA_methylase_N6_adenine_CS"/>
</dbReference>
<dbReference type="InterPro" id="IPR019369">
    <property type="entry name" value="Efm5/EEF1AKMT1"/>
</dbReference>
<name>A0A2N3NEN5_9PEZI</name>
<dbReference type="PANTHER" id="PTHR13200">
    <property type="entry name" value="EEF1A LYSINE METHYLTRANSFERASE 1"/>
    <property type="match status" value="1"/>
</dbReference>
<proteinExistence type="inferred from homology"/>
<comment type="subcellular location">
    <subcellularLocation>
        <location evidence="1 5">Cytoplasm</location>
    </subcellularLocation>
</comment>
<dbReference type="HAMAP" id="MF_03187">
    <property type="entry name" value="Methyltr_EFM5"/>
    <property type="match status" value="1"/>
</dbReference>
<dbReference type="Proteomes" id="UP000233524">
    <property type="component" value="Unassembled WGS sequence"/>
</dbReference>
<gene>
    <name evidence="5" type="primary">EFM5</name>
    <name evidence="6" type="ORF">jhhlp_002628</name>
</gene>
<evidence type="ECO:0000313" key="7">
    <source>
        <dbReference type="Proteomes" id="UP000233524"/>
    </source>
</evidence>
<dbReference type="GO" id="GO:0032259">
    <property type="term" value="P:methylation"/>
    <property type="evidence" value="ECO:0007669"/>
    <property type="project" value="UniProtKB-KW"/>
</dbReference>
<evidence type="ECO:0000256" key="3">
    <source>
        <dbReference type="ARBA" id="ARBA00022603"/>
    </source>
</evidence>